<feature type="transmembrane region" description="Helical" evidence="4">
    <location>
        <begin position="7"/>
        <end position="30"/>
    </location>
</feature>
<evidence type="ECO:0000256" key="1">
    <source>
        <dbReference type="ARBA" id="ARBA00023224"/>
    </source>
</evidence>
<evidence type="ECO:0000256" key="2">
    <source>
        <dbReference type="ARBA" id="ARBA00029447"/>
    </source>
</evidence>
<proteinExistence type="inferred from homology"/>
<evidence type="ECO:0000313" key="8">
    <source>
        <dbReference type="Proteomes" id="UP000069935"/>
    </source>
</evidence>
<evidence type="ECO:0000259" key="5">
    <source>
        <dbReference type="PROSITE" id="PS50111"/>
    </source>
</evidence>
<dbReference type="EMBL" id="CP012401">
    <property type="protein sequence ID" value="ALG70021.1"/>
    <property type="molecule type" value="Genomic_DNA"/>
</dbReference>
<dbReference type="InterPro" id="IPR003660">
    <property type="entry name" value="HAMP_dom"/>
</dbReference>
<keyword evidence="4" id="KW-0812">Transmembrane</keyword>
<keyword evidence="1 3" id="KW-0807">Transducer</keyword>
<dbReference type="KEGG" id="ati:AL072_02790"/>
<reference evidence="8" key="1">
    <citation type="submission" date="2015-08" db="EMBL/GenBank/DDBJ databases">
        <title>Complete Genome Sequence of Azospirillum thiophilum BV-S.</title>
        <authorList>
            <person name="Fomenkov A."/>
            <person name="Vincze T."/>
            <person name="Grabovich M."/>
            <person name="Dubinina G."/>
            <person name="Orlova M."/>
            <person name="Belousova E."/>
            <person name="Roberts R.J."/>
        </authorList>
    </citation>
    <scope>NUCLEOTIDE SEQUENCE [LARGE SCALE GENOMIC DNA]</scope>
    <source>
        <strain evidence="8">BV-S</strain>
    </source>
</reference>
<evidence type="ECO:0000256" key="4">
    <source>
        <dbReference type="SAM" id="Phobius"/>
    </source>
</evidence>
<dbReference type="GO" id="GO:0004888">
    <property type="term" value="F:transmembrane signaling receptor activity"/>
    <property type="evidence" value="ECO:0007669"/>
    <property type="project" value="InterPro"/>
</dbReference>
<name>A0AAC8VV94_9PROT</name>
<feature type="domain" description="Methyl-accepting transducer" evidence="5">
    <location>
        <begin position="398"/>
        <end position="620"/>
    </location>
</feature>
<dbReference type="InterPro" id="IPR029151">
    <property type="entry name" value="Sensor-like_sf"/>
</dbReference>
<dbReference type="Pfam" id="PF00015">
    <property type="entry name" value="MCPsignal"/>
    <property type="match status" value="1"/>
</dbReference>
<dbReference type="PANTHER" id="PTHR32089">
    <property type="entry name" value="METHYL-ACCEPTING CHEMOTAXIS PROTEIN MCPB"/>
    <property type="match status" value="1"/>
</dbReference>
<evidence type="ECO:0008006" key="9">
    <source>
        <dbReference type="Google" id="ProtNLM"/>
    </source>
</evidence>
<organism evidence="7 8">
    <name type="scientific">Azospirillum thiophilum</name>
    <dbReference type="NCBI Taxonomy" id="528244"/>
    <lineage>
        <taxon>Bacteria</taxon>
        <taxon>Pseudomonadati</taxon>
        <taxon>Pseudomonadota</taxon>
        <taxon>Alphaproteobacteria</taxon>
        <taxon>Rhodospirillales</taxon>
        <taxon>Azospirillaceae</taxon>
        <taxon>Azospirillum</taxon>
    </lineage>
</organism>
<dbReference type="AlphaFoldDB" id="A0AAC8VV94"/>
<dbReference type="SUPFAM" id="SSF58104">
    <property type="entry name" value="Methyl-accepting chemotaxis protein (MCP) signaling domain"/>
    <property type="match status" value="1"/>
</dbReference>
<evidence type="ECO:0000256" key="3">
    <source>
        <dbReference type="PROSITE-ProRule" id="PRU00284"/>
    </source>
</evidence>
<dbReference type="SUPFAM" id="SSF103190">
    <property type="entry name" value="Sensory domain-like"/>
    <property type="match status" value="1"/>
</dbReference>
<reference evidence="7 8" key="2">
    <citation type="journal article" date="2016" name="Genome Announc.">
        <title>Complete Genome Sequence of a Strain of Azospirillum thiophilum Isolated from a Sulfide Spring.</title>
        <authorList>
            <person name="Fomenkov A."/>
            <person name="Vincze T."/>
            <person name="Grabovich M."/>
            <person name="Anton B.P."/>
            <person name="Dubinina G."/>
            <person name="Orlova M."/>
            <person name="Belousova E."/>
            <person name="Roberts R.J."/>
        </authorList>
    </citation>
    <scope>NUCLEOTIDE SEQUENCE [LARGE SCALE GENOMIC DNA]</scope>
    <source>
        <strain evidence="7 8">BV-S</strain>
    </source>
</reference>
<dbReference type="InterPro" id="IPR029150">
    <property type="entry name" value="dCache_3"/>
</dbReference>
<keyword evidence="4" id="KW-1133">Transmembrane helix</keyword>
<gene>
    <name evidence="7" type="ORF">AL072_02790</name>
</gene>
<dbReference type="PRINTS" id="PR00260">
    <property type="entry name" value="CHEMTRNSDUCR"/>
</dbReference>
<dbReference type="PANTHER" id="PTHR32089:SF112">
    <property type="entry name" value="LYSOZYME-LIKE PROTEIN-RELATED"/>
    <property type="match status" value="1"/>
</dbReference>
<dbReference type="Proteomes" id="UP000069935">
    <property type="component" value="Chromosome 1"/>
</dbReference>
<accession>A0AAC8VV94</accession>
<protein>
    <recommendedName>
        <fullName evidence="9">Chemotaxis protein</fullName>
    </recommendedName>
</protein>
<dbReference type="Pfam" id="PF14827">
    <property type="entry name" value="dCache_3"/>
    <property type="match status" value="1"/>
</dbReference>
<dbReference type="Gene3D" id="6.10.340.10">
    <property type="match status" value="1"/>
</dbReference>
<dbReference type="GO" id="GO:0007165">
    <property type="term" value="P:signal transduction"/>
    <property type="evidence" value="ECO:0007669"/>
    <property type="project" value="UniProtKB-KW"/>
</dbReference>
<dbReference type="PROSITE" id="PS50885">
    <property type="entry name" value="HAMP"/>
    <property type="match status" value="1"/>
</dbReference>
<comment type="similarity">
    <text evidence="2">Belongs to the methyl-accepting chemotaxis (MCP) protein family.</text>
</comment>
<feature type="transmembrane region" description="Helical" evidence="4">
    <location>
        <begin position="282"/>
        <end position="302"/>
    </location>
</feature>
<sequence>MLQLHSIAARLVAAISVVAAGTAAILGGVATHQQTASTELALQREMTLQYESVIAAFDYDGRTMSAVSAIVAAIPPVQDAFQRGDRDALGALLGPAMGAAKAQGVDVWVFNKPPGVVIYRVNAPKVFGDDVSGRRRMIKEIHQRHEPLMGIEQGRETLNIFGTNPMTIGTQYVGAVDVGTAFGPESIKRITSRFAVDLAVHRREGEGFATIGASFAEKTLASPDELALALSGGTVIRRADKAGRPVAIYLGQLKNFAGEPVAIIELVKDISSFVAAETGARWVLLGSIAGVLVAGAIVALVLGRGLSRPIDRLCAAMGRLSAGDTGAAIPGDTRRDEIGAMARAVAVFKDSMIETERLRARSDSDRRNAEAERKVMMASLADSFEASMRGVVDAVSNSAVEMRGAARTMVTTADDTRRQSMAVSLASDQTSANVQTVATATEELSASISEISRQTAEAARVAGDVAADGRRTDAIVSGLATAAHRIGEVVAMINSIASQTNLLALNATIEAARAGEAGKGFAVVASEVKLLATQTGKATEDIQEQVTAIQQETERAVSAIRSISSRVEDLTGITAGVSSAVEEQGAATREIARSVQQAAQGTQEVSSTIASVTEATDQAGGAASRLLTSADEVARQSDCLRDEADRFLANIRRA</sequence>
<dbReference type="RefSeq" id="WP_045581607.1">
    <property type="nucleotide sequence ID" value="NZ_CP012401.1"/>
</dbReference>
<dbReference type="GO" id="GO:0006935">
    <property type="term" value="P:chemotaxis"/>
    <property type="evidence" value="ECO:0007669"/>
    <property type="project" value="InterPro"/>
</dbReference>
<evidence type="ECO:0000313" key="7">
    <source>
        <dbReference type="EMBL" id="ALG70021.1"/>
    </source>
</evidence>
<dbReference type="GO" id="GO:0016020">
    <property type="term" value="C:membrane"/>
    <property type="evidence" value="ECO:0007669"/>
    <property type="project" value="InterPro"/>
</dbReference>
<evidence type="ECO:0000259" key="6">
    <source>
        <dbReference type="PROSITE" id="PS50885"/>
    </source>
</evidence>
<dbReference type="InterPro" id="IPR004090">
    <property type="entry name" value="Chemotax_Me-accpt_rcpt"/>
</dbReference>
<keyword evidence="8" id="KW-1185">Reference proteome</keyword>
<dbReference type="InterPro" id="IPR004089">
    <property type="entry name" value="MCPsignal_dom"/>
</dbReference>
<dbReference type="SMART" id="SM00283">
    <property type="entry name" value="MA"/>
    <property type="match status" value="1"/>
</dbReference>
<dbReference type="CDD" id="cd06225">
    <property type="entry name" value="HAMP"/>
    <property type="match status" value="1"/>
</dbReference>
<dbReference type="PROSITE" id="PS50111">
    <property type="entry name" value="CHEMOTAXIS_TRANSDUC_2"/>
    <property type="match status" value="1"/>
</dbReference>
<dbReference type="Pfam" id="PF00672">
    <property type="entry name" value="HAMP"/>
    <property type="match status" value="1"/>
</dbReference>
<dbReference type="Gene3D" id="1.10.287.950">
    <property type="entry name" value="Methyl-accepting chemotaxis protein"/>
    <property type="match status" value="1"/>
</dbReference>
<keyword evidence="4" id="KW-0472">Membrane</keyword>
<feature type="domain" description="HAMP" evidence="6">
    <location>
        <begin position="304"/>
        <end position="357"/>
    </location>
</feature>
<dbReference type="SMART" id="SM00304">
    <property type="entry name" value="HAMP"/>
    <property type="match status" value="1"/>
</dbReference>